<dbReference type="GeneID" id="7841039"/>
<dbReference type="PROSITE" id="PS00598">
    <property type="entry name" value="CHROMO_1"/>
    <property type="match status" value="1"/>
</dbReference>
<dbReference type="RefSeq" id="XP_001016207.2">
    <property type="nucleotide sequence ID" value="XM_001016207.2"/>
</dbReference>
<evidence type="ECO:0000256" key="3">
    <source>
        <dbReference type="SAM" id="MobiDB-lite"/>
    </source>
</evidence>
<organism evidence="5 6">
    <name type="scientific">Tetrahymena thermophila (strain SB210)</name>
    <dbReference type="NCBI Taxonomy" id="312017"/>
    <lineage>
        <taxon>Eukaryota</taxon>
        <taxon>Sar</taxon>
        <taxon>Alveolata</taxon>
        <taxon>Ciliophora</taxon>
        <taxon>Intramacronucleata</taxon>
        <taxon>Oligohymenophorea</taxon>
        <taxon>Hymenostomatida</taxon>
        <taxon>Tetrahymenina</taxon>
        <taxon>Tetrahymenidae</taxon>
        <taxon>Tetrahymena</taxon>
    </lineage>
</organism>
<dbReference type="AlphaFoldDB" id="I7M1A7"/>
<feature type="compositionally biased region" description="Low complexity" evidence="3">
    <location>
        <begin position="406"/>
        <end position="427"/>
    </location>
</feature>
<feature type="compositionally biased region" description="Basic residues" evidence="3">
    <location>
        <begin position="49"/>
        <end position="59"/>
    </location>
</feature>
<sequence length="525" mass="60646">MFTVKSLQQFVNNYFKSNQIFCQFYKNNKFKNSPNQQAKKAINISIKKMSQKKSLKQKRKQDYSSDTEEEEEDQYEVEKILDSRFNPKTKQKEYLVKWENWPIEDSTWEPYEHLSNVKEIVQAFEKKQKANVMPQPTGPITRVNAQKDPQKKNRLSLNSSISKSLPQEEEIQTSKEDSKKQAVKKFQPASRRKSISSQSDSDLQAEEVPQQPESKKDKNDGAFEEPNNADADETELVFEEIVDKRILDGQTEYLIRFQNVSQPQWVDVGQLIAIKDDVIAYEDKIAAQSQLNKTKNLKENAKHSSQQQQSENNNLETEEVEEDKDSKKRSLLANSKRPTAKRSQPFNQDEEKEKSVTQPTSNLGSKGQSQQVEKEQATNSQTQQPQTAHRSGSRLSQIQSNANQVTQQAQQLSNTNNSSSTSLEVSSKMPSQMSQKRRPIELTEIQQGDFKTDNVDKIEIQGDFNDIMTSRFEVFWKIRQDNVTPASQVYSASYLRRYEPQVLIDFLLQHSNQSQLRQANQQLTH</sequence>
<gene>
    <name evidence="5" type="ORF">TTHERM_00125280</name>
</gene>
<feature type="compositionally biased region" description="Polar residues" evidence="3">
    <location>
        <begin position="155"/>
        <end position="165"/>
    </location>
</feature>
<dbReference type="CDD" id="cd00034">
    <property type="entry name" value="CSD"/>
    <property type="match status" value="1"/>
</dbReference>
<dbReference type="PANTHER" id="PTHR22812">
    <property type="entry name" value="CHROMOBOX PROTEIN"/>
    <property type="match status" value="1"/>
</dbReference>
<feature type="domain" description="Chromo" evidence="4">
    <location>
        <begin position="75"/>
        <end position="136"/>
    </location>
</feature>
<dbReference type="GO" id="GO:0005634">
    <property type="term" value="C:nucleus"/>
    <property type="evidence" value="ECO:0007669"/>
    <property type="project" value="UniProtKB-SubCell"/>
</dbReference>
<evidence type="ECO:0000313" key="6">
    <source>
        <dbReference type="Proteomes" id="UP000009168"/>
    </source>
</evidence>
<feature type="compositionally biased region" description="Acidic residues" evidence="3">
    <location>
        <begin position="65"/>
        <end position="75"/>
    </location>
</feature>
<dbReference type="SUPFAM" id="SSF54160">
    <property type="entry name" value="Chromo domain-like"/>
    <property type="match status" value="2"/>
</dbReference>
<dbReference type="SMART" id="SM00298">
    <property type="entry name" value="CHROMO"/>
    <property type="match status" value="2"/>
</dbReference>
<reference evidence="6" key="1">
    <citation type="journal article" date="2006" name="PLoS Biol.">
        <title>Macronuclear genome sequence of the ciliate Tetrahymena thermophila, a model eukaryote.</title>
        <authorList>
            <person name="Eisen J.A."/>
            <person name="Coyne R.S."/>
            <person name="Wu M."/>
            <person name="Wu D."/>
            <person name="Thiagarajan M."/>
            <person name="Wortman J.R."/>
            <person name="Badger J.H."/>
            <person name="Ren Q."/>
            <person name="Amedeo P."/>
            <person name="Jones K.M."/>
            <person name="Tallon L.J."/>
            <person name="Delcher A.L."/>
            <person name="Salzberg S.L."/>
            <person name="Silva J.C."/>
            <person name="Haas B.J."/>
            <person name="Majoros W.H."/>
            <person name="Farzad M."/>
            <person name="Carlton J.M."/>
            <person name="Smith R.K. Jr."/>
            <person name="Garg J."/>
            <person name="Pearlman R.E."/>
            <person name="Karrer K.M."/>
            <person name="Sun L."/>
            <person name="Manning G."/>
            <person name="Elde N.C."/>
            <person name="Turkewitz A.P."/>
            <person name="Asai D.J."/>
            <person name="Wilkes D.E."/>
            <person name="Wang Y."/>
            <person name="Cai H."/>
            <person name="Collins K."/>
            <person name="Stewart B.A."/>
            <person name="Lee S.R."/>
            <person name="Wilamowska K."/>
            <person name="Weinberg Z."/>
            <person name="Ruzzo W.L."/>
            <person name="Wloga D."/>
            <person name="Gaertig J."/>
            <person name="Frankel J."/>
            <person name="Tsao C.-C."/>
            <person name="Gorovsky M.A."/>
            <person name="Keeling P.J."/>
            <person name="Waller R.F."/>
            <person name="Patron N.J."/>
            <person name="Cherry J.M."/>
            <person name="Stover N.A."/>
            <person name="Krieger C.J."/>
            <person name="del Toro C."/>
            <person name="Ryder H.F."/>
            <person name="Williamson S.C."/>
            <person name="Barbeau R.A."/>
            <person name="Hamilton E.P."/>
            <person name="Orias E."/>
        </authorList>
    </citation>
    <scope>NUCLEOTIDE SEQUENCE [LARGE SCALE GENOMIC DNA]</scope>
    <source>
        <strain evidence="6">SB210</strain>
    </source>
</reference>
<dbReference type="InterPro" id="IPR016197">
    <property type="entry name" value="Chromo-like_dom_sf"/>
</dbReference>
<dbReference type="InParanoid" id="I7M1A7"/>
<name>I7M1A7_TETTS</name>
<evidence type="ECO:0000259" key="4">
    <source>
        <dbReference type="PROSITE" id="PS50013"/>
    </source>
</evidence>
<dbReference type="Gene3D" id="2.40.50.40">
    <property type="match status" value="2"/>
</dbReference>
<evidence type="ECO:0000256" key="2">
    <source>
        <dbReference type="ARBA" id="ARBA00023242"/>
    </source>
</evidence>
<dbReference type="OrthoDB" id="1918685at2759"/>
<accession>I7M1A7</accession>
<dbReference type="InterPro" id="IPR023780">
    <property type="entry name" value="Chromo_domain"/>
</dbReference>
<protein>
    <submittedName>
        <fullName evidence="5">Chromodomain protein</fullName>
    </submittedName>
</protein>
<evidence type="ECO:0000313" key="5">
    <source>
        <dbReference type="EMBL" id="EAR95962.2"/>
    </source>
</evidence>
<dbReference type="InterPro" id="IPR051219">
    <property type="entry name" value="Heterochromatin_chromo-domain"/>
</dbReference>
<dbReference type="EMBL" id="GG662699">
    <property type="protein sequence ID" value="EAR95962.2"/>
    <property type="molecule type" value="Genomic_DNA"/>
</dbReference>
<dbReference type="PROSITE" id="PS50013">
    <property type="entry name" value="CHROMO_2"/>
    <property type="match status" value="1"/>
</dbReference>
<feature type="compositionally biased region" description="Polar residues" evidence="3">
    <location>
        <begin position="356"/>
        <end position="405"/>
    </location>
</feature>
<keyword evidence="2" id="KW-0539">Nucleus</keyword>
<feature type="region of interest" description="Disordered" evidence="3">
    <location>
        <begin position="297"/>
        <end position="439"/>
    </location>
</feature>
<feature type="compositionally biased region" description="Low complexity" evidence="3">
    <location>
        <begin position="304"/>
        <end position="315"/>
    </location>
</feature>
<dbReference type="InterPro" id="IPR023779">
    <property type="entry name" value="Chromodomain_CS"/>
</dbReference>
<dbReference type="InterPro" id="IPR000953">
    <property type="entry name" value="Chromo/chromo_shadow_dom"/>
</dbReference>
<dbReference type="KEGG" id="tet:TTHERM_00125280"/>
<dbReference type="eggNOG" id="ENOG502RT03">
    <property type="taxonomic scope" value="Eukaryota"/>
</dbReference>
<dbReference type="CDD" id="cd00024">
    <property type="entry name" value="CD_CSD"/>
    <property type="match status" value="2"/>
</dbReference>
<dbReference type="Proteomes" id="UP000009168">
    <property type="component" value="Unassembled WGS sequence"/>
</dbReference>
<evidence type="ECO:0000256" key="1">
    <source>
        <dbReference type="ARBA" id="ARBA00004123"/>
    </source>
</evidence>
<feature type="region of interest" description="Disordered" evidence="3">
    <location>
        <begin position="49"/>
        <end position="76"/>
    </location>
</feature>
<dbReference type="STRING" id="312017.I7M1A7"/>
<keyword evidence="6" id="KW-1185">Reference proteome</keyword>
<feature type="compositionally biased region" description="Polar residues" evidence="3">
    <location>
        <begin position="332"/>
        <end position="347"/>
    </location>
</feature>
<comment type="subcellular location">
    <subcellularLocation>
        <location evidence="1">Nucleus</location>
    </subcellularLocation>
</comment>
<proteinExistence type="predicted"/>
<feature type="region of interest" description="Disordered" evidence="3">
    <location>
        <begin position="128"/>
        <end position="235"/>
    </location>
</feature>
<dbReference type="Pfam" id="PF00385">
    <property type="entry name" value="Chromo"/>
    <property type="match status" value="1"/>
</dbReference>